<evidence type="ECO:0000313" key="1">
    <source>
        <dbReference type="EMBL" id="CAJ0931716.1"/>
    </source>
</evidence>
<dbReference type="EMBL" id="CAUEEQ010008000">
    <property type="protein sequence ID" value="CAJ0931716.1"/>
    <property type="molecule type" value="Genomic_DNA"/>
</dbReference>
<name>A0ABN9L2T7_9NEOB</name>
<dbReference type="Proteomes" id="UP001176940">
    <property type="component" value="Unassembled WGS sequence"/>
</dbReference>
<comment type="caution">
    <text evidence="1">The sequence shown here is derived from an EMBL/GenBank/DDBJ whole genome shotgun (WGS) entry which is preliminary data.</text>
</comment>
<gene>
    <name evidence="1" type="ORF">RIMI_LOCUS4850702</name>
</gene>
<evidence type="ECO:0000313" key="2">
    <source>
        <dbReference type="Proteomes" id="UP001176940"/>
    </source>
</evidence>
<sequence>DDVKKRWRSVTDRLVKAHRTGSGSSPSKRRVPFAEQLQFILTSRNLRLTEGNVRAQTPPIHKGNSPEHGVGEEVEDFPMCSSPNPPFPRPSSSICCCYGTLLYGGQFILCRGYGIGVYCCCSCLWRCVKLCWWRFKAHWDGGWFCLSRAIGKGSTQEGQKKETSTSVIEALTSGTLNIIDNSSTQDELDKYGSVIASRLRSMPWDRQSLCMTAVNAVLMAAAAPSPIPPSQDIVVAIMKAFNYPSVPSPPPAAASQHFVHAAAYRPDAAEVYTSSHSPVTRPSTGHNFSQNTSISSQELFPGYGYEPGYQQF</sequence>
<feature type="non-terminal residue" evidence="1">
    <location>
        <position position="312"/>
    </location>
</feature>
<proteinExistence type="predicted"/>
<organism evidence="1 2">
    <name type="scientific">Ranitomeya imitator</name>
    <name type="common">mimic poison frog</name>
    <dbReference type="NCBI Taxonomy" id="111125"/>
    <lineage>
        <taxon>Eukaryota</taxon>
        <taxon>Metazoa</taxon>
        <taxon>Chordata</taxon>
        <taxon>Craniata</taxon>
        <taxon>Vertebrata</taxon>
        <taxon>Euteleostomi</taxon>
        <taxon>Amphibia</taxon>
        <taxon>Batrachia</taxon>
        <taxon>Anura</taxon>
        <taxon>Neobatrachia</taxon>
        <taxon>Hyloidea</taxon>
        <taxon>Dendrobatidae</taxon>
        <taxon>Dendrobatinae</taxon>
        <taxon>Ranitomeya</taxon>
    </lineage>
</organism>
<evidence type="ECO:0008006" key="3">
    <source>
        <dbReference type="Google" id="ProtNLM"/>
    </source>
</evidence>
<keyword evidence="2" id="KW-1185">Reference proteome</keyword>
<protein>
    <recommendedName>
        <fullName evidence="3">MADF domain-containing protein</fullName>
    </recommendedName>
</protein>
<accession>A0ABN9L2T7</accession>
<feature type="non-terminal residue" evidence="1">
    <location>
        <position position="1"/>
    </location>
</feature>
<reference evidence="1" key="1">
    <citation type="submission" date="2023-07" db="EMBL/GenBank/DDBJ databases">
        <authorList>
            <person name="Stuckert A."/>
        </authorList>
    </citation>
    <scope>NUCLEOTIDE SEQUENCE</scope>
</reference>